<gene>
    <name evidence="6" type="ORF">EWH08_17285</name>
</gene>
<dbReference type="SUPFAM" id="SSF46785">
    <property type="entry name" value="Winged helix' DNA-binding domain"/>
    <property type="match status" value="1"/>
</dbReference>
<dbReference type="PANTHER" id="PTHR30118">
    <property type="entry name" value="HTH-TYPE TRANSCRIPTIONAL REGULATOR LEUO-RELATED"/>
    <property type="match status" value="1"/>
</dbReference>
<organism evidence="6 7">
    <name type="scientific">Sphingobium indicum</name>
    <dbReference type="NCBI Taxonomy" id="332055"/>
    <lineage>
        <taxon>Bacteria</taxon>
        <taxon>Pseudomonadati</taxon>
        <taxon>Pseudomonadota</taxon>
        <taxon>Alphaproteobacteria</taxon>
        <taxon>Sphingomonadales</taxon>
        <taxon>Sphingomonadaceae</taxon>
        <taxon>Sphingobium</taxon>
    </lineage>
</organism>
<evidence type="ECO:0000313" key="6">
    <source>
        <dbReference type="EMBL" id="RYL98604.1"/>
    </source>
</evidence>
<dbReference type="EMBL" id="SEOM01000008">
    <property type="protein sequence ID" value="RYL98604.1"/>
    <property type="molecule type" value="Genomic_DNA"/>
</dbReference>
<name>A0A4Q4IYM3_9SPHN</name>
<dbReference type="Proteomes" id="UP000292734">
    <property type="component" value="Unassembled WGS sequence"/>
</dbReference>
<dbReference type="GO" id="GO:0003700">
    <property type="term" value="F:DNA-binding transcription factor activity"/>
    <property type="evidence" value="ECO:0007669"/>
    <property type="project" value="InterPro"/>
</dbReference>
<evidence type="ECO:0000256" key="3">
    <source>
        <dbReference type="ARBA" id="ARBA00023125"/>
    </source>
</evidence>
<dbReference type="InterPro" id="IPR050389">
    <property type="entry name" value="LysR-type_TF"/>
</dbReference>
<comment type="similarity">
    <text evidence="1">Belongs to the LysR transcriptional regulatory family.</text>
</comment>
<comment type="caution">
    <text evidence="6">The sequence shown here is derived from an EMBL/GenBank/DDBJ whole genome shotgun (WGS) entry which is preliminary data.</text>
</comment>
<keyword evidence="4" id="KW-0804">Transcription</keyword>
<dbReference type="SUPFAM" id="SSF53850">
    <property type="entry name" value="Periplasmic binding protein-like II"/>
    <property type="match status" value="1"/>
</dbReference>
<dbReference type="Pfam" id="PF03466">
    <property type="entry name" value="LysR_substrate"/>
    <property type="match status" value="1"/>
</dbReference>
<evidence type="ECO:0000256" key="2">
    <source>
        <dbReference type="ARBA" id="ARBA00023015"/>
    </source>
</evidence>
<evidence type="ECO:0000256" key="1">
    <source>
        <dbReference type="ARBA" id="ARBA00009437"/>
    </source>
</evidence>
<dbReference type="InterPro" id="IPR000847">
    <property type="entry name" value="LysR_HTH_N"/>
</dbReference>
<reference evidence="6 7" key="1">
    <citation type="submission" date="2019-02" db="EMBL/GenBank/DDBJ databases">
        <authorList>
            <person name="Feng G."/>
        </authorList>
    </citation>
    <scope>NUCLEOTIDE SEQUENCE [LARGE SCALE GENOMIC DNA]</scope>
    <source>
        <strain evidence="6 7">DSM 26779</strain>
    </source>
</reference>
<dbReference type="Gene3D" id="3.40.190.10">
    <property type="entry name" value="Periplasmic binding protein-like II"/>
    <property type="match status" value="2"/>
</dbReference>
<dbReference type="AlphaFoldDB" id="A0A4Q4IYM3"/>
<dbReference type="GO" id="GO:0003677">
    <property type="term" value="F:DNA binding"/>
    <property type="evidence" value="ECO:0007669"/>
    <property type="project" value="UniProtKB-KW"/>
</dbReference>
<evidence type="ECO:0000313" key="7">
    <source>
        <dbReference type="Proteomes" id="UP000292734"/>
    </source>
</evidence>
<accession>A0A4Q4IYM3</accession>
<keyword evidence="2" id="KW-0805">Transcription regulation</keyword>
<keyword evidence="3" id="KW-0238">DNA-binding</keyword>
<protein>
    <submittedName>
        <fullName evidence="6">LysR family transcriptional regulator</fullName>
    </submittedName>
</protein>
<dbReference type="Pfam" id="PF00126">
    <property type="entry name" value="HTH_1"/>
    <property type="match status" value="1"/>
</dbReference>
<dbReference type="CDD" id="cd08459">
    <property type="entry name" value="PBP2_DntR_NahR_LinR_like"/>
    <property type="match status" value="1"/>
</dbReference>
<proteinExistence type="inferred from homology"/>
<dbReference type="InterPro" id="IPR036390">
    <property type="entry name" value="WH_DNA-bd_sf"/>
</dbReference>
<sequence>MHKAANKGGGRAMLKLADVGLSELQAFEAVYRCRSVIEASRVLDLPQPTVSRWLAKLRDHFGDALFVRTPRGMEPTGTADAIIGPVRDMLRIYRDRLMQDRSFDPRSTNRNFRIAASDFGQLTVLPMLDRWSADQAPRARFSSVAVDRHSLAAGLESGEIDIAFGGFPALYSGVIEQTLYEDVYVCVMRRGHPLLDRDFTVEAFRDATHVLVSARTAGHIHHEVEARITAMVSPENVRLTSNSFLVAPLLLGQTDMILTVPRRVALIFKAQVDLEIMSPPFDLPQFKVKQYWHERSRHDPGHQWLRQGIAELMAGRPPS</sequence>
<dbReference type="Gene3D" id="1.10.10.10">
    <property type="entry name" value="Winged helix-like DNA-binding domain superfamily/Winged helix DNA-binding domain"/>
    <property type="match status" value="1"/>
</dbReference>
<dbReference type="PROSITE" id="PS50931">
    <property type="entry name" value="HTH_LYSR"/>
    <property type="match status" value="1"/>
</dbReference>
<evidence type="ECO:0000259" key="5">
    <source>
        <dbReference type="PROSITE" id="PS50931"/>
    </source>
</evidence>
<dbReference type="InterPro" id="IPR005119">
    <property type="entry name" value="LysR_subst-bd"/>
</dbReference>
<dbReference type="InterPro" id="IPR036388">
    <property type="entry name" value="WH-like_DNA-bd_sf"/>
</dbReference>
<evidence type="ECO:0000256" key="4">
    <source>
        <dbReference type="ARBA" id="ARBA00023163"/>
    </source>
</evidence>
<feature type="domain" description="HTH lysR-type" evidence="5">
    <location>
        <begin position="19"/>
        <end position="76"/>
    </location>
</feature>
<dbReference type="PANTHER" id="PTHR30118:SF15">
    <property type="entry name" value="TRANSCRIPTIONAL REGULATORY PROTEIN"/>
    <property type="match status" value="1"/>
</dbReference>